<keyword evidence="7 13" id="KW-1133">Transmembrane helix</keyword>
<keyword evidence="3 13" id="KW-0812">Transmembrane</keyword>
<protein>
    <recommendedName>
        <fullName evidence="20">Integrin alpha-2 domain-containing protein</fullName>
    </recommendedName>
</protein>
<dbReference type="SUPFAM" id="SSF69179">
    <property type="entry name" value="Integrin domains"/>
    <property type="match status" value="3"/>
</dbReference>
<evidence type="ECO:0000256" key="7">
    <source>
        <dbReference type="ARBA" id="ARBA00022989"/>
    </source>
</evidence>
<keyword evidence="6 13" id="KW-0130">Cell adhesion</keyword>
<keyword evidence="11" id="KW-0325">Glycoprotein</keyword>
<dbReference type="PROSITE" id="PS51470">
    <property type="entry name" value="FG_GAP"/>
    <property type="match status" value="4"/>
</dbReference>
<dbReference type="AlphaFoldDB" id="A0A9P1IGI8"/>
<feature type="repeat" description="FG-GAP" evidence="12">
    <location>
        <begin position="424"/>
        <end position="487"/>
    </location>
</feature>
<evidence type="ECO:0000256" key="14">
    <source>
        <dbReference type="SAM" id="MobiDB-lite"/>
    </source>
</evidence>
<dbReference type="Proteomes" id="UP001152747">
    <property type="component" value="Unassembled WGS sequence"/>
</dbReference>
<evidence type="ECO:0000259" key="16">
    <source>
        <dbReference type="Pfam" id="PF20805"/>
    </source>
</evidence>
<keyword evidence="5" id="KW-0677">Repeat</keyword>
<name>A0A9P1IGI8_9PELO</name>
<dbReference type="Pfam" id="PF08441">
    <property type="entry name" value="Integrin_A_Ig_1"/>
    <property type="match status" value="1"/>
</dbReference>
<dbReference type="Pfam" id="PF01839">
    <property type="entry name" value="FG-GAP"/>
    <property type="match status" value="3"/>
</dbReference>
<feature type="region of interest" description="Disordered" evidence="14">
    <location>
        <begin position="960"/>
        <end position="1000"/>
    </location>
</feature>
<dbReference type="Gene3D" id="2.60.40.1460">
    <property type="entry name" value="Integrin domains. Chain A, domain 2"/>
    <property type="match status" value="1"/>
</dbReference>
<evidence type="ECO:0000256" key="6">
    <source>
        <dbReference type="ARBA" id="ARBA00022889"/>
    </source>
</evidence>
<feature type="compositionally biased region" description="Polar residues" evidence="14">
    <location>
        <begin position="714"/>
        <end position="730"/>
    </location>
</feature>
<comment type="caution">
    <text evidence="18">The sequence shown here is derived from an EMBL/GenBank/DDBJ whole genome shotgun (WGS) entry which is preliminary data.</text>
</comment>
<organism evidence="18 19">
    <name type="scientific">Caenorhabditis angaria</name>
    <dbReference type="NCBI Taxonomy" id="860376"/>
    <lineage>
        <taxon>Eukaryota</taxon>
        <taxon>Metazoa</taxon>
        <taxon>Ecdysozoa</taxon>
        <taxon>Nematoda</taxon>
        <taxon>Chromadorea</taxon>
        <taxon>Rhabditida</taxon>
        <taxon>Rhabditina</taxon>
        <taxon>Rhabditomorpha</taxon>
        <taxon>Rhabditoidea</taxon>
        <taxon>Rhabditidae</taxon>
        <taxon>Peloderinae</taxon>
        <taxon>Caenorhabditis</taxon>
    </lineage>
</organism>
<dbReference type="InterPro" id="IPR048286">
    <property type="entry name" value="Integrin_alpha_Ig-like_3"/>
</dbReference>
<keyword evidence="9 13" id="KW-0472">Membrane</keyword>
<dbReference type="GO" id="GO:0008305">
    <property type="term" value="C:integrin complex"/>
    <property type="evidence" value="ECO:0007669"/>
    <property type="project" value="InterPro"/>
</dbReference>
<feature type="domain" description="Integrin alpha first immunoglubulin-like" evidence="15">
    <location>
        <begin position="472"/>
        <end position="643"/>
    </location>
</feature>
<dbReference type="GO" id="GO:0033627">
    <property type="term" value="P:cell adhesion mediated by integrin"/>
    <property type="evidence" value="ECO:0007669"/>
    <property type="project" value="TreeGrafter"/>
</dbReference>
<dbReference type="GO" id="GO:0007160">
    <property type="term" value="P:cell-matrix adhesion"/>
    <property type="evidence" value="ECO:0007669"/>
    <property type="project" value="TreeGrafter"/>
</dbReference>
<evidence type="ECO:0000256" key="12">
    <source>
        <dbReference type="PROSITE-ProRule" id="PRU00803"/>
    </source>
</evidence>
<feature type="region of interest" description="Disordered" evidence="14">
    <location>
        <begin position="923"/>
        <end position="943"/>
    </location>
</feature>
<dbReference type="Gene3D" id="2.60.40.1530">
    <property type="entry name" value="ntegrin, alpha v. Chain A, domain 4"/>
    <property type="match status" value="1"/>
</dbReference>
<dbReference type="Gene3D" id="1.20.5.930">
    <property type="entry name" value="Bicelle-embedded integrin alpha(iib) transmembrane segment"/>
    <property type="match status" value="1"/>
</dbReference>
<evidence type="ECO:0008006" key="20">
    <source>
        <dbReference type="Google" id="ProtNLM"/>
    </source>
</evidence>
<dbReference type="InterPro" id="IPR032695">
    <property type="entry name" value="Integrin_dom_sf"/>
</dbReference>
<dbReference type="GO" id="GO:0098609">
    <property type="term" value="P:cell-cell adhesion"/>
    <property type="evidence" value="ECO:0007669"/>
    <property type="project" value="TreeGrafter"/>
</dbReference>
<reference evidence="18" key="1">
    <citation type="submission" date="2022-11" db="EMBL/GenBank/DDBJ databases">
        <authorList>
            <person name="Kikuchi T."/>
        </authorList>
    </citation>
    <scope>NUCLEOTIDE SEQUENCE</scope>
    <source>
        <strain evidence="18">PS1010</strain>
    </source>
</reference>
<feature type="repeat" description="FG-GAP" evidence="12">
    <location>
        <begin position="27"/>
        <end position="94"/>
    </location>
</feature>
<dbReference type="GO" id="GO:0007229">
    <property type="term" value="P:integrin-mediated signaling pathway"/>
    <property type="evidence" value="ECO:0007669"/>
    <property type="project" value="UniProtKB-KW"/>
</dbReference>
<gene>
    <name evidence="18" type="ORF">CAMP_LOCUS7824</name>
</gene>
<evidence type="ECO:0000256" key="10">
    <source>
        <dbReference type="ARBA" id="ARBA00023170"/>
    </source>
</evidence>
<proteinExistence type="inferred from homology"/>
<evidence type="ECO:0000256" key="3">
    <source>
        <dbReference type="ARBA" id="ARBA00022692"/>
    </source>
</evidence>
<dbReference type="Pfam" id="PF20805">
    <property type="entry name" value="Integrin_A_Ig_2"/>
    <property type="match status" value="1"/>
</dbReference>
<dbReference type="InterPro" id="IPR028994">
    <property type="entry name" value="Integrin_alpha_N"/>
</dbReference>
<feature type="domain" description="Integrin alpha third immunoglobulin-like" evidence="17">
    <location>
        <begin position="806"/>
        <end position="1107"/>
    </location>
</feature>
<evidence type="ECO:0000256" key="11">
    <source>
        <dbReference type="ARBA" id="ARBA00023180"/>
    </source>
</evidence>
<keyword evidence="4 13" id="KW-0732">Signal</keyword>
<feature type="transmembrane region" description="Helical" evidence="13">
    <location>
        <begin position="1120"/>
        <end position="1142"/>
    </location>
</feature>
<evidence type="ECO:0000256" key="4">
    <source>
        <dbReference type="ARBA" id="ARBA00022729"/>
    </source>
</evidence>
<evidence type="ECO:0000256" key="9">
    <source>
        <dbReference type="ARBA" id="ARBA00023136"/>
    </source>
</evidence>
<dbReference type="InterPro" id="IPR013517">
    <property type="entry name" value="FG-GAP"/>
</dbReference>
<dbReference type="GO" id="GO:0005178">
    <property type="term" value="F:integrin binding"/>
    <property type="evidence" value="ECO:0007669"/>
    <property type="project" value="TreeGrafter"/>
</dbReference>
<evidence type="ECO:0000256" key="2">
    <source>
        <dbReference type="ARBA" id="ARBA00008054"/>
    </source>
</evidence>
<feature type="signal peptide" evidence="13">
    <location>
        <begin position="1"/>
        <end position="25"/>
    </location>
</feature>
<feature type="region of interest" description="Disordered" evidence="14">
    <location>
        <begin position="714"/>
        <end position="733"/>
    </location>
</feature>
<feature type="domain" description="Integrin alpha second immunoglobulin-like" evidence="16">
    <location>
        <begin position="645"/>
        <end position="800"/>
    </location>
</feature>
<dbReference type="InterPro" id="IPR013519">
    <property type="entry name" value="Int_alpha_beta-p"/>
</dbReference>
<dbReference type="GO" id="GO:0009897">
    <property type="term" value="C:external side of plasma membrane"/>
    <property type="evidence" value="ECO:0007669"/>
    <property type="project" value="TreeGrafter"/>
</dbReference>
<dbReference type="InterPro" id="IPR000413">
    <property type="entry name" value="Integrin_alpha"/>
</dbReference>
<dbReference type="Pfam" id="PF00357">
    <property type="entry name" value="Integrin_alpha"/>
    <property type="match status" value="1"/>
</dbReference>
<feature type="chain" id="PRO_5040543203" description="Integrin alpha-2 domain-containing protein" evidence="13">
    <location>
        <begin position="26"/>
        <end position="1191"/>
    </location>
</feature>
<evidence type="ECO:0000313" key="19">
    <source>
        <dbReference type="Proteomes" id="UP001152747"/>
    </source>
</evidence>
<evidence type="ECO:0000256" key="1">
    <source>
        <dbReference type="ARBA" id="ARBA00004479"/>
    </source>
</evidence>
<dbReference type="SUPFAM" id="SSF69318">
    <property type="entry name" value="Integrin alpha N-terminal domain"/>
    <property type="match status" value="1"/>
</dbReference>
<dbReference type="SMART" id="SM00191">
    <property type="entry name" value="Int_alpha"/>
    <property type="match status" value="5"/>
</dbReference>
<dbReference type="PROSITE" id="PS00242">
    <property type="entry name" value="INTEGRIN_ALPHA"/>
    <property type="match status" value="1"/>
</dbReference>
<dbReference type="PRINTS" id="PR01185">
    <property type="entry name" value="INTEGRINA"/>
</dbReference>
<keyword evidence="19" id="KW-1185">Reference proteome</keyword>
<comment type="subcellular location">
    <subcellularLocation>
        <location evidence="1 13">Membrane</location>
        <topology evidence="1 13">Single-pass type I membrane protein</topology>
    </subcellularLocation>
</comment>
<comment type="similarity">
    <text evidence="2 13">Belongs to the integrin alpha chain family.</text>
</comment>
<dbReference type="OrthoDB" id="5317514at2759"/>
<dbReference type="InterPro" id="IPR048285">
    <property type="entry name" value="Integrin_alpha_Ig-like_2"/>
</dbReference>
<evidence type="ECO:0000256" key="5">
    <source>
        <dbReference type="ARBA" id="ARBA00022737"/>
    </source>
</evidence>
<dbReference type="PANTHER" id="PTHR23220:SF133">
    <property type="entry name" value="INTEGRIN ALPHA-PS2"/>
    <property type="match status" value="1"/>
</dbReference>
<keyword evidence="10 13" id="KW-0675">Receptor</keyword>
<evidence type="ECO:0000313" key="18">
    <source>
        <dbReference type="EMBL" id="CAI5445187.1"/>
    </source>
</evidence>
<dbReference type="Gene3D" id="2.130.10.130">
    <property type="entry name" value="Integrin alpha, N-terminal"/>
    <property type="match status" value="1"/>
</dbReference>
<evidence type="ECO:0000259" key="15">
    <source>
        <dbReference type="Pfam" id="PF08441"/>
    </source>
</evidence>
<accession>A0A9P1IGI8</accession>
<dbReference type="Pfam" id="PF20806">
    <property type="entry name" value="Integrin_A_Ig_3"/>
    <property type="match status" value="1"/>
</dbReference>
<evidence type="ECO:0000259" key="17">
    <source>
        <dbReference type="Pfam" id="PF20806"/>
    </source>
</evidence>
<evidence type="ECO:0000256" key="13">
    <source>
        <dbReference type="RuleBase" id="RU003762"/>
    </source>
</evidence>
<feature type="repeat" description="FG-GAP" evidence="12">
    <location>
        <begin position="234"/>
        <end position="290"/>
    </location>
</feature>
<dbReference type="GO" id="GO:0048513">
    <property type="term" value="P:animal organ development"/>
    <property type="evidence" value="ECO:0007669"/>
    <property type="project" value="UniProtKB-ARBA"/>
</dbReference>
<evidence type="ECO:0000256" key="8">
    <source>
        <dbReference type="ARBA" id="ARBA00023037"/>
    </source>
</evidence>
<sequence>MLVIRPRLIGLTLVAICLFVHQIDAFNIDTKNAVVHHMPNSYFGYSLDFYHEQKGQPILVVGAPSGGSSNPKLAGIQKPGAVYSCPVNRAGCREVMVDQKGIDRRLNGSVSVPIDDKSHQFFGATIRSNDKHDKLVMCAPQYKYFYNKFELIEPVGNCFYTENAIDRAEEFSSCKQEPARHGRHRLGYGQCGFSAAIPGKKNIDKVFVAAPGVWYWQGAIFSQSTKNYTHDRPNTEYSSKEYDHDMLGYATATGDFDGDGLDDVVAGVPRGNKLHGKLSIYTSKLQLILNLTSNDPQHGEYCGGSVAVADVNKDGRDDIIMGCPFYTDYVTVKDAKTQERKPQYDVGRVIVFIQTAAGVFGKQISIVGDDQWGRFGFSLASAGDLNLDGFNDIVVGAPYAGKDKHGAVYIIHGSKDGVREKPTQKIEGSAIGNGKTKTFGFSVAGGVDVDKNGMPDIAVGAWKSGEAMVLVTKPVVTVTGTTEIKPSLMNLEEKDCDVDAKLGKQTCRHIKTCLRYDGKGDTANELEFDLRINLDDHSPEPRAYFIRNDVERDRAIKVATGSKTRDHPSSIEHRVKLHKNKQNCFSHRFFASSTMRDKLSPIHYSINYTMVESRTGRIRGDKLEPAIDTTVPLSFEGKVNIANNCGKDDLCVPDLKVQANADREKFLLGTGDNTMQINVTVQNGGEDSYETKLYFDVPQGFEYSGIETTTLAGAQKAQGTTAPSCSPTTTEPDEDGKWTFGCDLGNPLPANQIVSSVVRITASTDKPPLEAIQINAYVNSSNSEEASTLSDNKINFKVPVEIRNSLNLNGNSRPDQIDFLTKRNHSKTEYFDDTEIGPVVSHIFELRNDGPSVIDSATLDIFWPSFSVDNRPLLYIITEPYIDKPQKAKCRVKQPQNVNPDNLRISNTHIPTEEPRASVPYAKEFPDDESYENSAERTSTEQTSNFEYVTNAPIRPEYEYIEDPKQYDDEDEEFEDDEYKKKVKRATGKSGARREGKQRKATFDDLRDAVQRSKESGGVTDYIGAVSRANVDCTRLRCTHIECDITDLNESENVIVEIFSRLYVDTMIDEMNTGGDISSLAVAKVTSVKYDLPNKPTKITAVTTNVNAINVDGEGRDLPWWLYLIAVLIGLAILVLLILLLWRCGFFKRDRPPTEHAELQSQHQPDAKYADSSSRYTSQDQYNQRSHGQML</sequence>
<feature type="compositionally biased region" description="Acidic residues" evidence="14">
    <location>
        <begin position="968"/>
        <end position="977"/>
    </location>
</feature>
<keyword evidence="8 13" id="KW-0401">Integrin</keyword>
<dbReference type="Gene3D" id="2.60.40.1510">
    <property type="entry name" value="ntegrin, alpha v. Chain A, domain 3"/>
    <property type="match status" value="1"/>
</dbReference>
<dbReference type="PANTHER" id="PTHR23220">
    <property type="entry name" value="INTEGRIN ALPHA"/>
    <property type="match status" value="1"/>
</dbReference>
<feature type="repeat" description="FG-GAP" evidence="12">
    <location>
        <begin position="361"/>
        <end position="420"/>
    </location>
</feature>
<dbReference type="EMBL" id="CANHGI010000003">
    <property type="protein sequence ID" value="CAI5445187.1"/>
    <property type="molecule type" value="Genomic_DNA"/>
</dbReference>
<feature type="compositionally biased region" description="Polar residues" evidence="14">
    <location>
        <begin position="1171"/>
        <end position="1191"/>
    </location>
</feature>
<dbReference type="InterPro" id="IPR013649">
    <property type="entry name" value="Integrin_alpha_Ig-like_1"/>
</dbReference>
<feature type="region of interest" description="Disordered" evidence="14">
    <location>
        <begin position="1156"/>
        <end position="1191"/>
    </location>
</feature>
<dbReference type="InterPro" id="IPR018184">
    <property type="entry name" value="Integrin_alpha_C_CS"/>
</dbReference>